<dbReference type="InterPro" id="IPR049730">
    <property type="entry name" value="SNF2/RAD54-like_C"/>
</dbReference>
<proteinExistence type="predicted"/>
<dbReference type="PANTHER" id="PTHR45626:SF12">
    <property type="entry name" value="DNA REPAIR PROTEIN RAD16"/>
    <property type="match status" value="1"/>
</dbReference>
<dbReference type="InterPro" id="IPR002464">
    <property type="entry name" value="DNA/RNA_helicase_DEAH_CS"/>
</dbReference>
<dbReference type="SUPFAM" id="SSF57850">
    <property type="entry name" value="RING/U-box"/>
    <property type="match status" value="1"/>
</dbReference>
<evidence type="ECO:0000259" key="13">
    <source>
        <dbReference type="PROSITE" id="PS50089"/>
    </source>
</evidence>
<dbReference type="PROSITE" id="PS50089">
    <property type="entry name" value="ZF_RING_2"/>
    <property type="match status" value="1"/>
</dbReference>
<dbReference type="PANTHER" id="PTHR45626">
    <property type="entry name" value="TRANSCRIPTION TERMINATION FACTOR 2-RELATED"/>
    <property type="match status" value="1"/>
</dbReference>
<dbReference type="InterPro" id="IPR003034">
    <property type="entry name" value="SAP_dom"/>
</dbReference>
<dbReference type="GO" id="GO:0004386">
    <property type="term" value="F:helicase activity"/>
    <property type="evidence" value="ECO:0007669"/>
    <property type="project" value="UniProtKB-KW"/>
</dbReference>
<evidence type="ECO:0000256" key="10">
    <source>
        <dbReference type="PROSITE-ProRule" id="PRU00175"/>
    </source>
</evidence>
<feature type="compositionally biased region" description="Polar residues" evidence="11">
    <location>
        <begin position="655"/>
        <end position="672"/>
    </location>
</feature>
<dbReference type="SMART" id="SM00487">
    <property type="entry name" value="DEXDc"/>
    <property type="match status" value="1"/>
</dbReference>
<evidence type="ECO:0000313" key="18">
    <source>
        <dbReference type="Proteomes" id="UP000591131"/>
    </source>
</evidence>
<dbReference type="Gene3D" id="1.10.720.30">
    <property type="entry name" value="SAP domain"/>
    <property type="match status" value="1"/>
</dbReference>
<evidence type="ECO:0000259" key="12">
    <source>
        <dbReference type="PROSITE" id="PS50064"/>
    </source>
</evidence>
<dbReference type="Proteomes" id="UP000591131">
    <property type="component" value="Unassembled WGS sequence"/>
</dbReference>
<comment type="caution">
    <text evidence="17">The sequence shown here is derived from an EMBL/GenBank/DDBJ whole genome shotgun (WGS) entry which is preliminary data.</text>
</comment>
<keyword evidence="9" id="KW-0539">Nucleus</keyword>
<protein>
    <recommendedName>
        <fullName evidence="19">DNA repair protein rad16</fullName>
    </recommendedName>
</protein>
<feature type="domain" description="Helicase ATP-binding" evidence="15">
    <location>
        <begin position="810"/>
        <end position="880"/>
    </location>
</feature>
<dbReference type="Pfam" id="PF00176">
    <property type="entry name" value="SNF2-rel_dom"/>
    <property type="match status" value="3"/>
</dbReference>
<dbReference type="InterPro" id="IPR015943">
    <property type="entry name" value="WD40/YVTN_repeat-like_dom_sf"/>
</dbReference>
<dbReference type="OrthoDB" id="448448at2759"/>
<feature type="compositionally biased region" description="Low complexity" evidence="11">
    <location>
        <begin position="376"/>
        <end position="391"/>
    </location>
</feature>
<feature type="region of interest" description="Disordered" evidence="11">
    <location>
        <begin position="372"/>
        <end position="406"/>
    </location>
</feature>
<reference evidence="17 18" key="1">
    <citation type="submission" date="2020-04" db="EMBL/GenBank/DDBJ databases">
        <title>Perkinsus chesapeaki whole genome sequence.</title>
        <authorList>
            <person name="Bogema D.R."/>
        </authorList>
    </citation>
    <scope>NUCLEOTIDE SEQUENCE [LARGE SCALE GENOMIC DNA]</scope>
    <source>
        <strain evidence="17">ATCC PRA-425</strain>
    </source>
</reference>
<dbReference type="GO" id="GO:0003677">
    <property type="term" value="F:DNA binding"/>
    <property type="evidence" value="ECO:0007669"/>
    <property type="project" value="InterPro"/>
</dbReference>
<evidence type="ECO:0000259" key="16">
    <source>
        <dbReference type="PROSITE" id="PS51194"/>
    </source>
</evidence>
<dbReference type="SMART" id="SM00513">
    <property type="entry name" value="SAP"/>
    <property type="match status" value="1"/>
</dbReference>
<dbReference type="PROSITE" id="PS51192">
    <property type="entry name" value="HELICASE_ATP_BIND_1"/>
    <property type="match status" value="2"/>
</dbReference>
<dbReference type="SUPFAM" id="SSF52540">
    <property type="entry name" value="P-loop containing nucleoside triphosphate hydrolases"/>
    <property type="match status" value="3"/>
</dbReference>
<feature type="compositionally biased region" description="Low complexity" evidence="11">
    <location>
        <begin position="754"/>
        <end position="763"/>
    </location>
</feature>
<evidence type="ECO:0000313" key="17">
    <source>
        <dbReference type="EMBL" id="KAF4663677.1"/>
    </source>
</evidence>
<dbReference type="InterPro" id="IPR027417">
    <property type="entry name" value="P-loop_NTPase"/>
</dbReference>
<dbReference type="InterPro" id="IPR038718">
    <property type="entry name" value="SNF2-like_sf"/>
</dbReference>
<dbReference type="PROSITE" id="PS00347">
    <property type="entry name" value="ZF_PARP_1"/>
    <property type="match status" value="1"/>
</dbReference>
<sequence>MDVVPVSFDLENFLSAEHSQLKKPAPGVMWDPTTKNWIAEDMQGKLKKKQAASLQSWKFETDLAKSGLSTCRRCGHKIPKSSLRMGYPVEDPRGNLGAITIWFHAECAPFKFLEINGTLEGLVGGEGNEESAENLCCDPAEWFKSNIMGFEELADDNKECLIEVFQKRNEKKPVEELDIGGMKHMVSKLLVDKFPPPDELVIPLLPFQREGLAWMCNQELTQECRGGILADEMGMGKTIQAVALVMKRLPETKGPTLVVCPVAAVMQWYSEIHRYLRPESLKVHVYHGSNRLKGEDLLKFDVVLTTYQTMEYEYRKQLNKLKAICQYCHRAFLPDKLLWHQKYMCGPDAEKTAKQSKTHRKFREAAEAAKKTLGIPTASAAPPDSPEASNSRGKKRKAESDYKPPTMGNVLREVMAKAGMENAEKASIWKVKEYYWAKQRAKHEEIKQHEDLDESSIRRMTMRQLKEVIMDRYPGMEIPNHMRRAELVSLILEMQDDESKPSSDQVDDEGAGEQKPERLSATDIGKLKVAELRSKCRELGLDSSGLKADLVARVRMAVDNERIARMRKTAKAAPGKESAADSTEQKTTKGAKTKDYSNDTAEAEMKAEPSTSSRRRAPSRRCKVAKASPASAASAASTAAPQSSEGRRSSPIMLGSSSPDTSDLLNEAKTTLSVSDSSSSSSESSSESDAPPPPSKKRKMAAQKRRAAAVARLRQTAKPQAGRGPVAKSKANDDDEDYELSEDDGSADSDDSSSEYSQSSYSDLEVVTSKKTGRQAKDKTATRAGRITRAAARREEENAVEGEDTSDCERSDLDLSKSALHSVRWGRVILDEAHRIKGRTTTTALGAYALRAEYRWGLSGTPLQNRVGELYSLIRFLKNDPYAFYFCKSKDCNCKSMAYRFEDNRYCKRCGHTKMQHYSYFNQTISKPILKHGFAGVGKDALKELRTQVLDRLLLRRTKEERAADLHLPPMTVSIRKTKLTASEKDFYESLAMQSQLRFNVYADEGTVLNNYAHIFDLLTRLRQAVDHPYLIVHGMDCGSIPAKSAAGQDRADICVLCQDDIPARTSNEDEAQARATCGHSFHNECVRDFLREAPQLPLNGGIGCPACFAPITVTFGQAVDDDEESRQGSSPPPDVVKESPTIGGSSKRSILNRIKADEFESSAKIDALLDEVRKMKEQDPTAKGLVFSQFSRMLELVNFKLRREGISCLVLHGGIPMTQRSNILLSFRQDPEFTLLLISLKAGGEGLNLQAASSVFLLDPWWNPAYEQQAIQRAHRLGQTKPVNAVRFITQDTVEERILALQEKKQLVFDGTVGGNEQGALQKLAVEDLRFLFQHCYVIRRTLPEELNARVMLHGNVTTIPYDCHPVQLAALSSDGKYLATATKTGLSGSRVVVRSLPRYGADSRVIATIPIAFVSSSSSSLSVLSWSPDSMLLMAAHNESGVITIMSPIDQPDWRCLIEQGCTGLAAALWSPDSRHILAIGSHSLGLDIWSLTRSSASISTVAFSESGHYLAALRRRECKDFLSIHEVQDRSFKQVISFNLPTIDAQGVAWPFVKDSHVIVWDIPSARAPSSGGLLNVYSIAGEPFKVLKAPVNEPEAPAMFGLATVKVEREKSLLIAGTVNGDICIWNTDTWSLIGSCRREESMQVLKEAGGYTVYQLNERTKGGSKYKPVDSISTKIAMGSPSGVCGIRKVAVSPSGSYLAIQNEGGGMVYIWRCCQQLKLDAVLLHQCSVDDFTWKPALNGDDTLIVCLGGQLIYDWTTSQQACCGAESSSLKLPADFSASEICWHAPAHQLLVRDGKRGRVLLIMQEDKSRLHGG</sequence>
<evidence type="ECO:0000259" key="15">
    <source>
        <dbReference type="PROSITE" id="PS51192"/>
    </source>
</evidence>
<dbReference type="Gene3D" id="2.130.10.10">
    <property type="entry name" value="YVTN repeat-like/Quinoprotein amine dehydrogenase"/>
    <property type="match status" value="2"/>
</dbReference>
<feature type="domain" description="SAP" evidence="14">
    <location>
        <begin position="524"/>
        <end position="558"/>
    </location>
</feature>
<dbReference type="InterPro" id="IPR036957">
    <property type="entry name" value="Znf_PARP_sf"/>
</dbReference>
<feature type="domain" description="PARP-type" evidence="12">
    <location>
        <begin position="59"/>
        <end position="161"/>
    </location>
</feature>
<evidence type="ECO:0000256" key="6">
    <source>
        <dbReference type="ARBA" id="ARBA00022806"/>
    </source>
</evidence>
<keyword evidence="8" id="KW-0067">ATP-binding</keyword>
<feature type="region of interest" description="Disordered" evidence="11">
    <location>
        <begin position="1121"/>
        <end position="1148"/>
    </location>
</feature>
<organism evidence="17 18">
    <name type="scientific">Perkinsus chesapeaki</name>
    <name type="common">Clam parasite</name>
    <name type="synonym">Perkinsus andrewsi</name>
    <dbReference type="NCBI Taxonomy" id="330153"/>
    <lineage>
        <taxon>Eukaryota</taxon>
        <taxon>Sar</taxon>
        <taxon>Alveolata</taxon>
        <taxon>Perkinsozoa</taxon>
        <taxon>Perkinsea</taxon>
        <taxon>Perkinsida</taxon>
        <taxon>Perkinsidae</taxon>
        <taxon>Perkinsus</taxon>
    </lineage>
</organism>
<dbReference type="GO" id="GO:0016787">
    <property type="term" value="F:hydrolase activity"/>
    <property type="evidence" value="ECO:0007669"/>
    <property type="project" value="UniProtKB-KW"/>
</dbReference>
<dbReference type="CDD" id="cd18008">
    <property type="entry name" value="DEXDc_SHPRH-like"/>
    <property type="match status" value="1"/>
</dbReference>
<dbReference type="InterPro" id="IPR036361">
    <property type="entry name" value="SAP_dom_sf"/>
</dbReference>
<feature type="domain" description="Helicase C-terminal" evidence="16">
    <location>
        <begin position="1165"/>
        <end position="1326"/>
    </location>
</feature>
<dbReference type="InterPro" id="IPR001841">
    <property type="entry name" value="Znf_RING"/>
</dbReference>
<feature type="compositionally biased region" description="Basic and acidic residues" evidence="11">
    <location>
        <begin position="583"/>
        <end position="607"/>
    </location>
</feature>
<feature type="domain" description="RING-type" evidence="13">
    <location>
        <begin position="1055"/>
        <end position="1108"/>
    </location>
</feature>
<dbReference type="PROSITE" id="PS50800">
    <property type="entry name" value="SAP"/>
    <property type="match status" value="1"/>
</dbReference>
<keyword evidence="4 10" id="KW-0863">Zinc-finger</keyword>
<evidence type="ECO:0000259" key="14">
    <source>
        <dbReference type="PROSITE" id="PS50800"/>
    </source>
</evidence>
<dbReference type="Gene3D" id="3.30.1740.10">
    <property type="entry name" value="Zinc finger, PARP-type"/>
    <property type="match status" value="1"/>
</dbReference>
<keyword evidence="2" id="KW-0479">Metal-binding</keyword>
<dbReference type="Pfam" id="PF00271">
    <property type="entry name" value="Helicase_C"/>
    <property type="match status" value="1"/>
</dbReference>
<dbReference type="SUPFAM" id="SSF68906">
    <property type="entry name" value="SAP domain"/>
    <property type="match status" value="1"/>
</dbReference>
<dbReference type="PROSITE" id="PS51194">
    <property type="entry name" value="HELICASE_CTER"/>
    <property type="match status" value="1"/>
</dbReference>
<evidence type="ECO:0000256" key="11">
    <source>
        <dbReference type="SAM" id="MobiDB-lite"/>
    </source>
</evidence>
<dbReference type="GO" id="GO:0006289">
    <property type="term" value="P:nucleotide-excision repair"/>
    <property type="evidence" value="ECO:0007669"/>
    <property type="project" value="TreeGrafter"/>
</dbReference>
<dbReference type="InterPro" id="IPR014001">
    <property type="entry name" value="Helicase_ATP-bd"/>
</dbReference>
<dbReference type="GO" id="GO:0008094">
    <property type="term" value="F:ATP-dependent activity, acting on DNA"/>
    <property type="evidence" value="ECO:0007669"/>
    <property type="project" value="TreeGrafter"/>
</dbReference>
<evidence type="ECO:0000256" key="4">
    <source>
        <dbReference type="ARBA" id="ARBA00022771"/>
    </source>
</evidence>
<dbReference type="CDD" id="cd18793">
    <property type="entry name" value="SF2_C_SNF"/>
    <property type="match status" value="1"/>
</dbReference>
<dbReference type="SMART" id="SM01336">
    <property type="entry name" value="zf-PARP"/>
    <property type="match status" value="1"/>
</dbReference>
<evidence type="ECO:0000256" key="2">
    <source>
        <dbReference type="ARBA" id="ARBA00022723"/>
    </source>
</evidence>
<keyword evidence="5" id="KW-0378">Hydrolase</keyword>
<feature type="compositionally biased region" description="Basic residues" evidence="11">
    <location>
        <begin position="613"/>
        <end position="624"/>
    </location>
</feature>
<dbReference type="InterPro" id="IPR013083">
    <property type="entry name" value="Znf_RING/FYVE/PHD"/>
</dbReference>
<feature type="compositionally biased region" description="Basic residues" evidence="11">
    <location>
        <begin position="695"/>
        <end position="707"/>
    </location>
</feature>
<dbReference type="GO" id="GO:0008270">
    <property type="term" value="F:zinc ion binding"/>
    <property type="evidence" value="ECO:0007669"/>
    <property type="project" value="UniProtKB-KW"/>
</dbReference>
<dbReference type="PROSITE" id="PS50064">
    <property type="entry name" value="ZF_PARP_2"/>
    <property type="match status" value="1"/>
</dbReference>
<dbReference type="GO" id="GO:0005634">
    <property type="term" value="C:nucleus"/>
    <property type="evidence" value="ECO:0007669"/>
    <property type="project" value="UniProtKB-SubCell"/>
</dbReference>
<evidence type="ECO:0008006" key="19">
    <source>
        <dbReference type="Google" id="ProtNLM"/>
    </source>
</evidence>
<feature type="region of interest" description="Disordered" evidence="11">
    <location>
        <begin position="496"/>
        <end position="522"/>
    </location>
</feature>
<dbReference type="SMART" id="SM00184">
    <property type="entry name" value="RING"/>
    <property type="match status" value="1"/>
</dbReference>
<feature type="compositionally biased region" description="Low complexity" evidence="11">
    <location>
        <begin position="708"/>
        <end position="718"/>
    </location>
</feature>
<keyword evidence="6" id="KW-0347">Helicase</keyword>
<comment type="subcellular location">
    <subcellularLocation>
        <location evidence="1">Nucleus</location>
    </subcellularLocation>
</comment>
<evidence type="ECO:0000256" key="8">
    <source>
        <dbReference type="ARBA" id="ARBA00022840"/>
    </source>
</evidence>
<dbReference type="InterPro" id="IPR036322">
    <property type="entry name" value="WD40_repeat_dom_sf"/>
</dbReference>
<feature type="domain" description="Helicase ATP-binding" evidence="15">
    <location>
        <begin position="218"/>
        <end position="322"/>
    </location>
</feature>
<feature type="region of interest" description="Disordered" evidence="11">
    <location>
        <begin position="567"/>
        <end position="810"/>
    </location>
</feature>
<dbReference type="InterPro" id="IPR001510">
    <property type="entry name" value="Znf_PARP"/>
</dbReference>
<accession>A0A7J6LWN9</accession>
<evidence type="ECO:0000256" key="3">
    <source>
        <dbReference type="ARBA" id="ARBA00022741"/>
    </source>
</evidence>
<dbReference type="Gene3D" id="3.30.40.10">
    <property type="entry name" value="Zinc/RING finger domain, C3HC4 (zinc finger)"/>
    <property type="match status" value="1"/>
</dbReference>
<feature type="compositionally biased region" description="Low complexity" evidence="11">
    <location>
        <begin position="625"/>
        <end position="644"/>
    </location>
</feature>
<dbReference type="GO" id="GO:0005524">
    <property type="term" value="F:ATP binding"/>
    <property type="evidence" value="ECO:0007669"/>
    <property type="project" value="UniProtKB-KW"/>
</dbReference>
<dbReference type="EMBL" id="JAAPAO010000309">
    <property type="protein sequence ID" value="KAF4663677.1"/>
    <property type="molecule type" value="Genomic_DNA"/>
</dbReference>
<dbReference type="SMART" id="SM00490">
    <property type="entry name" value="HELICc"/>
    <property type="match status" value="1"/>
</dbReference>
<keyword evidence="3" id="KW-0547">Nucleotide-binding</keyword>
<keyword evidence="7" id="KW-0862">Zinc</keyword>
<dbReference type="Pfam" id="PF02037">
    <property type="entry name" value="SAP"/>
    <property type="match status" value="1"/>
</dbReference>
<name>A0A7J6LWN9_PERCH</name>
<feature type="compositionally biased region" description="Basic and acidic residues" evidence="11">
    <location>
        <begin position="512"/>
        <end position="522"/>
    </location>
</feature>
<keyword evidence="18" id="KW-1185">Reference proteome</keyword>
<dbReference type="Gene3D" id="3.40.50.300">
    <property type="entry name" value="P-loop containing nucleotide triphosphate hydrolases"/>
    <property type="match status" value="1"/>
</dbReference>
<evidence type="ECO:0000256" key="7">
    <source>
        <dbReference type="ARBA" id="ARBA00022833"/>
    </source>
</evidence>
<evidence type="ECO:0000256" key="5">
    <source>
        <dbReference type="ARBA" id="ARBA00022801"/>
    </source>
</evidence>
<evidence type="ECO:0000256" key="9">
    <source>
        <dbReference type="ARBA" id="ARBA00023242"/>
    </source>
</evidence>
<evidence type="ECO:0000256" key="1">
    <source>
        <dbReference type="ARBA" id="ARBA00004123"/>
    </source>
</evidence>
<dbReference type="InterPro" id="IPR050628">
    <property type="entry name" value="SNF2_RAD54_helicase_TF"/>
</dbReference>
<feature type="compositionally biased region" description="Low complexity" evidence="11">
    <location>
        <begin position="673"/>
        <end position="689"/>
    </location>
</feature>
<dbReference type="InterPro" id="IPR000330">
    <property type="entry name" value="SNF2_N"/>
</dbReference>
<dbReference type="SUPFAM" id="SSF57716">
    <property type="entry name" value="Glucocorticoid receptor-like (DNA-binding domain)"/>
    <property type="match status" value="1"/>
</dbReference>
<dbReference type="InterPro" id="IPR001650">
    <property type="entry name" value="Helicase_C-like"/>
</dbReference>
<gene>
    <name evidence="17" type="ORF">FOL47_005594</name>
</gene>
<feature type="compositionally biased region" description="Acidic residues" evidence="11">
    <location>
        <begin position="733"/>
        <end position="753"/>
    </location>
</feature>
<dbReference type="PROSITE" id="PS00690">
    <property type="entry name" value="DEAH_ATP_HELICASE"/>
    <property type="match status" value="1"/>
</dbReference>
<dbReference type="SUPFAM" id="SSF50978">
    <property type="entry name" value="WD40 repeat-like"/>
    <property type="match status" value="1"/>
</dbReference>
<dbReference type="Gene3D" id="3.40.50.10810">
    <property type="entry name" value="Tandem AAA-ATPase domain"/>
    <property type="match status" value="2"/>
</dbReference>